<dbReference type="WBParaSite" id="SBAD_0000687401-mRNA-1">
    <property type="protein sequence ID" value="SBAD_0000687401-mRNA-1"/>
    <property type="gene ID" value="SBAD_0000687401"/>
</dbReference>
<evidence type="ECO:0000256" key="1">
    <source>
        <dbReference type="SAM" id="SignalP"/>
    </source>
</evidence>
<feature type="signal peptide" evidence="1">
    <location>
        <begin position="1"/>
        <end position="22"/>
    </location>
</feature>
<feature type="chain" id="PRO_5043140184" evidence="1">
    <location>
        <begin position="23"/>
        <end position="94"/>
    </location>
</feature>
<organism evidence="4">
    <name type="scientific">Soboliphyme baturini</name>
    <dbReference type="NCBI Taxonomy" id="241478"/>
    <lineage>
        <taxon>Eukaryota</taxon>
        <taxon>Metazoa</taxon>
        <taxon>Ecdysozoa</taxon>
        <taxon>Nematoda</taxon>
        <taxon>Enoplea</taxon>
        <taxon>Dorylaimia</taxon>
        <taxon>Dioctophymatida</taxon>
        <taxon>Dioctophymatoidea</taxon>
        <taxon>Soboliphymatidae</taxon>
        <taxon>Soboliphyme</taxon>
    </lineage>
</organism>
<evidence type="ECO:0000313" key="2">
    <source>
        <dbReference type="EMBL" id="VDP10420.1"/>
    </source>
</evidence>
<proteinExistence type="predicted"/>
<protein>
    <submittedName>
        <fullName evidence="4">Transposase</fullName>
    </submittedName>
</protein>
<gene>
    <name evidence="2" type="ORF">SBAD_LOCUS6616</name>
</gene>
<dbReference type="EMBL" id="UZAM01009900">
    <property type="protein sequence ID" value="VDP10420.1"/>
    <property type="molecule type" value="Genomic_DNA"/>
</dbReference>
<evidence type="ECO:0000313" key="3">
    <source>
        <dbReference type="Proteomes" id="UP000270296"/>
    </source>
</evidence>
<accession>A0A183ISL9</accession>
<evidence type="ECO:0000313" key="4">
    <source>
        <dbReference type="WBParaSite" id="SBAD_0000687401-mRNA-1"/>
    </source>
</evidence>
<dbReference type="AlphaFoldDB" id="A0A183ISL9"/>
<dbReference type="Proteomes" id="UP000270296">
    <property type="component" value="Unassembled WGS sequence"/>
</dbReference>
<reference evidence="4" key="1">
    <citation type="submission" date="2016-06" db="UniProtKB">
        <authorList>
            <consortium name="WormBaseParasite"/>
        </authorList>
    </citation>
    <scope>IDENTIFICATION</scope>
</reference>
<sequence>MKRVNSCGIGTVQLWTMTVLSASVYFDRKTVDVDKRSVDRFRSQKYGFNDNPHVRCSNCGTRTRLTTRPVTGVDFLSVPGLYDDSLAVTRFGKV</sequence>
<name>A0A183ISL9_9BILA</name>
<keyword evidence="1" id="KW-0732">Signal</keyword>
<reference evidence="2 3" key="2">
    <citation type="submission" date="2018-11" db="EMBL/GenBank/DDBJ databases">
        <authorList>
            <consortium name="Pathogen Informatics"/>
        </authorList>
    </citation>
    <scope>NUCLEOTIDE SEQUENCE [LARGE SCALE GENOMIC DNA]</scope>
</reference>
<keyword evidence="3" id="KW-1185">Reference proteome</keyword>